<proteinExistence type="inferred from homology"/>
<reference evidence="13" key="3">
    <citation type="submission" date="2025-09" db="UniProtKB">
        <authorList>
            <consortium name="Ensembl"/>
        </authorList>
    </citation>
    <scope>IDENTIFICATION</scope>
</reference>
<evidence type="ECO:0000256" key="11">
    <source>
        <dbReference type="SAM" id="Phobius"/>
    </source>
</evidence>
<dbReference type="FunCoup" id="A0A7N4PWV4">
    <property type="interactions" value="34"/>
</dbReference>
<feature type="compositionally biased region" description="Polar residues" evidence="10">
    <location>
        <begin position="1"/>
        <end position="13"/>
    </location>
</feature>
<evidence type="ECO:0000256" key="2">
    <source>
        <dbReference type="ARBA" id="ARBA00022475"/>
    </source>
</evidence>
<keyword evidence="6 11" id="KW-0472">Membrane</keyword>
<evidence type="ECO:0000256" key="9">
    <source>
        <dbReference type="RuleBase" id="RU000688"/>
    </source>
</evidence>
<evidence type="ECO:0000313" key="13">
    <source>
        <dbReference type="Ensembl" id="ENSSHAP00000044662.1"/>
    </source>
</evidence>
<feature type="transmembrane region" description="Helical" evidence="11">
    <location>
        <begin position="315"/>
        <end position="340"/>
    </location>
</feature>
<accession>A0A7N4PWV4</accession>
<protein>
    <submittedName>
        <fullName evidence="13">G protein-coupled receptor 101</fullName>
    </submittedName>
</protein>
<evidence type="ECO:0000256" key="10">
    <source>
        <dbReference type="SAM" id="MobiDB-lite"/>
    </source>
</evidence>
<comment type="subcellular location">
    <subcellularLocation>
        <location evidence="1">Cell membrane</location>
        <topology evidence="1">Multi-pass membrane protein</topology>
    </subcellularLocation>
</comment>
<dbReference type="RefSeq" id="XP_031800513.1">
    <property type="nucleotide sequence ID" value="XM_031944653.1"/>
</dbReference>
<feature type="transmembrane region" description="Helical" evidence="11">
    <location>
        <begin position="222"/>
        <end position="243"/>
    </location>
</feature>
<keyword evidence="14" id="KW-1185">Reference proteome</keyword>
<dbReference type="PROSITE" id="PS50262">
    <property type="entry name" value="G_PROTEIN_RECEP_F1_2"/>
    <property type="match status" value="1"/>
</dbReference>
<dbReference type="Ensembl" id="ENSSHAT00000041337.1">
    <property type="protein sequence ID" value="ENSSHAP00000044662.1"/>
    <property type="gene ID" value="ENSSHAG00000025401.1"/>
</dbReference>
<name>A0A7N4PWV4_SARHA</name>
<dbReference type="GO" id="GO:0004930">
    <property type="term" value="F:G protein-coupled receptor activity"/>
    <property type="evidence" value="ECO:0007669"/>
    <property type="project" value="UniProtKB-KW"/>
</dbReference>
<feature type="region of interest" description="Disordered" evidence="10">
    <location>
        <begin position="1"/>
        <end position="44"/>
    </location>
</feature>
<feature type="compositionally biased region" description="Gly residues" evidence="10">
    <location>
        <begin position="17"/>
        <end position="44"/>
    </location>
</feature>
<organism evidence="13 14">
    <name type="scientific">Sarcophilus harrisii</name>
    <name type="common">Tasmanian devil</name>
    <name type="synonym">Sarcophilus laniarius</name>
    <dbReference type="NCBI Taxonomy" id="9305"/>
    <lineage>
        <taxon>Eukaryota</taxon>
        <taxon>Metazoa</taxon>
        <taxon>Chordata</taxon>
        <taxon>Craniata</taxon>
        <taxon>Vertebrata</taxon>
        <taxon>Euteleostomi</taxon>
        <taxon>Mammalia</taxon>
        <taxon>Metatheria</taxon>
        <taxon>Dasyuromorphia</taxon>
        <taxon>Dasyuridae</taxon>
        <taxon>Sarcophilus</taxon>
    </lineage>
</organism>
<evidence type="ECO:0000256" key="3">
    <source>
        <dbReference type="ARBA" id="ARBA00022692"/>
    </source>
</evidence>
<keyword evidence="7 9" id="KW-0675">Receptor</keyword>
<dbReference type="GeneTree" id="ENSGT00940000162539"/>
<evidence type="ECO:0000256" key="4">
    <source>
        <dbReference type="ARBA" id="ARBA00022989"/>
    </source>
</evidence>
<dbReference type="Pfam" id="PF00001">
    <property type="entry name" value="7tm_1"/>
    <property type="match status" value="1"/>
</dbReference>
<dbReference type="AlphaFoldDB" id="A0A7N4PWV4"/>
<dbReference type="InParanoid" id="A0A7N4PWV4"/>
<keyword evidence="4 11" id="KW-1133">Transmembrane helix</keyword>
<keyword evidence="5 9" id="KW-0297">G-protein coupled receptor</keyword>
<dbReference type="GO" id="GO:0005886">
    <property type="term" value="C:plasma membrane"/>
    <property type="evidence" value="ECO:0007669"/>
    <property type="project" value="UniProtKB-SubCell"/>
</dbReference>
<dbReference type="PRINTS" id="PR00237">
    <property type="entry name" value="GPCRRHODOPSN"/>
</dbReference>
<evidence type="ECO:0000313" key="14">
    <source>
        <dbReference type="Proteomes" id="UP000007648"/>
    </source>
</evidence>
<evidence type="ECO:0000256" key="7">
    <source>
        <dbReference type="ARBA" id="ARBA00023170"/>
    </source>
</evidence>
<evidence type="ECO:0000256" key="5">
    <source>
        <dbReference type="ARBA" id="ARBA00023040"/>
    </source>
</evidence>
<feature type="transmembrane region" description="Helical" evidence="11">
    <location>
        <begin position="138"/>
        <end position="159"/>
    </location>
</feature>
<dbReference type="Gene3D" id="1.20.1070.10">
    <property type="entry name" value="Rhodopsin 7-helix transmembrane proteins"/>
    <property type="match status" value="1"/>
</dbReference>
<sequence length="425" mass="45955">MSLSQELGNSTRLSGDPGNGGRGGGGNGSLGGGGANGSADGGNGTAGGEGHSMIGLFHCIVRISLLSSFVCVSLLGNTLLLMVFHRKPQLLQVANRFILNLLISDLLQTAVVMPWVVAGSLPSFWPLSENACTIMITLMHLFAYTSINTIIVVSIDRYLSIIYPLSYPNKMTTLWGGMFILSTWVFSLIQSAPPAIGWGEIAFDKDSSLCVVLWNTSPSYTALNILLSFIGPVAILVGCYGMVFQAARRQNALVHPVRPRGFQEMLEESNLGGEEPSEEEEEDGDAIIPIPRTFQASPKRCSAKPKPYHCKAARVIFVIIASFILCVGPYCFLAAVSAAVGAAPPWVNSCIFLLFFLQCCLHPYTYGYMHKSIKKELTVALLGLFCKKPPRGQDSSTENNFAMTMTMTESRAFPSHFSLTSAWKS</sequence>
<keyword evidence="3 9" id="KW-0812">Transmembrane</keyword>
<dbReference type="InterPro" id="IPR017452">
    <property type="entry name" value="GPCR_Rhodpsn_7TM"/>
</dbReference>
<dbReference type="PANTHER" id="PTHR22752">
    <property type="entry name" value="G PROTEIN-COUPLED RECEPTOR"/>
    <property type="match status" value="1"/>
</dbReference>
<dbReference type="InterPro" id="IPR000276">
    <property type="entry name" value="GPCR_Rhodpsn"/>
</dbReference>
<evidence type="ECO:0000259" key="12">
    <source>
        <dbReference type="PROSITE" id="PS50262"/>
    </source>
</evidence>
<dbReference type="GeneID" id="100920075"/>
<dbReference type="PROSITE" id="PS00237">
    <property type="entry name" value="G_PROTEIN_RECEP_F1_1"/>
    <property type="match status" value="1"/>
</dbReference>
<feature type="transmembrane region" description="Helical" evidence="11">
    <location>
        <begin position="97"/>
        <end position="118"/>
    </location>
</feature>
<dbReference type="KEGG" id="shr:100920075"/>
<keyword evidence="8 9" id="KW-0807">Transducer</keyword>
<reference evidence="13 14" key="1">
    <citation type="journal article" date="2011" name="Proc. Natl. Acad. Sci. U.S.A.">
        <title>Genetic diversity and population structure of the endangered marsupial Sarcophilus harrisii (Tasmanian devil).</title>
        <authorList>
            <person name="Miller W."/>
            <person name="Hayes V.M."/>
            <person name="Ratan A."/>
            <person name="Petersen D.C."/>
            <person name="Wittekindt N.E."/>
            <person name="Miller J."/>
            <person name="Walenz B."/>
            <person name="Knight J."/>
            <person name="Qi J."/>
            <person name="Zhao F."/>
            <person name="Wang Q."/>
            <person name="Bedoya-Reina O.C."/>
            <person name="Katiyar N."/>
            <person name="Tomsho L.P."/>
            <person name="Kasson L.M."/>
            <person name="Hardie R.A."/>
            <person name="Woodbridge P."/>
            <person name="Tindall E.A."/>
            <person name="Bertelsen M.F."/>
            <person name="Dixon D."/>
            <person name="Pyecroft S."/>
            <person name="Helgen K.M."/>
            <person name="Lesk A.M."/>
            <person name="Pringle T.H."/>
            <person name="Patterson N."/>
            <person name="Zhang Y."/>
            <person name="Kreiss A."/>
            <person name="Woods G.M."/>
            <person name="Jones M.E."/>
            <person name="Schuster S.C."/>
        </authorList>
    </citation>
    <scope>NUCLEOTIDE SEQUENCE [LARGE SCALE GENOMIC DNA]</scope>
</reference>
<feature type="domain" description="G-protein coupled receptors family 1 profile" evidence="12">
    <location>
        <begin position="76"/>
        <end position="366"/>
    </location>
</feature>
<evidence type="ECO:0000256" key="8">
    <source>
        <dbReference type="ARBA" id="ARBA00023224"/>
    </source>
</evidence>
<evidence type="ECO:0000256" key="6">
    <source>
        <dbReference type="ARBA" id="ARBA00023136"/>
    </source>
</evidence>
<dbReference type="SUPFAM" id="SSF81321">
    <property type="entry name" value="Family A G protein-coupled receptor-like"/>
    <property type="match status" value="1"/>
</dbReference>
<dbReference type="PANTHER" id="PTHR22752:SF15">
    <property type="entry name" value="G-PROTEIN COUPLED RECEPTOR 101-RELATED"/>
    <property type="match status" value="1"/>
</dbReference>
<gene>
    <name evidence="13" type="primary">GPR101</name>
</gene>
<dbReference type="CTD" id="83550"/>
<reference evidence="13" key="2">
    <citation type="submission" date="2025-08" db="UniProtKB">
        <authorList>
            <consortium name="Ensembl"/>
        </authorList>
    </citation>
    <scope>IDENTIFICATION</scope>
</reference>
<evidence type="ECO:0000256" key="1">
    <source>
        <dbReference type="ARBA" id="ARBA00004651"/>
    </source>
</evidence>
<dbReference type="Proteomes" id="UP000007648">
    <property type="component" value="Unassembled WGS sequence"/>
</dbReference>
<feature type="transmembrane region" description="Helical" evidence="11">
    <location>
        <begin position="63"/>
        <end position="85"/>
    </location>
</feature>
<feature type="transmembrane region" description="Helical" evidence="11">
    <location>
        <begin position="346"/>
        <end position="366"/>
    </location>
</feature>
<feature type="transmembrane region" description="Helical" evidence="11">
    <location>
        <begin position="171"/>
        <end position="189"/>
    </location>
</feature>
<keyword evidence="2" id="KW-1003">Cell membrane</keyword>
<comment type="similarity">
    <text evidence="9">Belongs to the G-protein coupled receptor 1 family.</text>
</comment>
<dbReference type="OrthoDB" id="5980076at2759"/>